<feature type="chain" id="PRO_5041216161" evidence="2">
    <location>
        <begin position="27"/>
        <end position="103"/>
    </location>
</feature>
<evidence type="ECO:0000313" key="4">
    <source>
        <dbReference type="Proteomes" id="UP001168821"/>
    </source>
</evidence>
<evidence type="ECO:0000256" key="2">
    <source>
        <dbReference type="SAM" id="SignalP"/>
    </source>
</evidence>
<organism evidence="3 4">
    <name type="scientific">Zophobas morio</name>
    <dbReference type="NCBI Taxonomy" id="2755281"/>
    <lineage>
        <taxon>Eukaryota</taxon>
        <taxon>Metazoa</taxon>
        <taxon>Ecdysozoa</taxon>
        <taxon>Arthropoda</taxon>
        <taxon>Hexapoda</taxon>
        <taxon>Insecta</taxon>
        <taxon>Pterygota</taxon>
        <taxon>Neoptera</taxon>
        <taxon>Endopterygota</taxon>
        <taxon>Coleoptera</taxon>
        <taxon>Polyphaga</taxon>
        <taxon>Cucujiformia</taxon>
        <taxon>Tenebrionidae</taxon>
        <taxon>Zophobas</taxon>
    </lineage>
</organism>
<dbReference type="EMBL" id="JALNTZ010002646">
    <property type="protein sequence ID" value="KAJ3616902.1"/>
    <property type="molecule type" value="Genomic_DNA"/>
</dbReference>
<comment type="caution">
    <text evidence="3">The sequence shown here is derived from an EMBL/GenBank/DDBJ whole genome shotgun (WGS) entry which is preliminary data.</text>
</comment>
<dbReference type="Proteomes" id="UP001168821">
    <property type="component" value="Unassembled WGS sequence"/>
</dbReference>
<sequence>MVSVIGGGLLFAGLVMLEVVLMSSTAVQNFAEKTNLIAIHSDEKKFEKESRKSGKAMEYDPIVGMNPNGSIDSSAEIKYSEIPDQVTDPQSINNKKYRKYYIQ</sequence>
<feature type="compositionally biased region" description="Basic and acidic residues" evidence="1">
    <location>
        <begin position="48"/>
        <end position="58"/>
    </location>
</feature>
<dbReference type="AlphaFoldDB" id="A0AA38HID6"/>
<reference evidence="3" key="1">
    <citation type="journal article" date="2023" name="G3 (Bethesda)">
        <title>Whole genome assemblies of Zophobas morio and Tenebrio molitor.</title>
        <authorList>
            <person name="Kaur S."/>
            <person name="Stinson S.A."/>
            <person name="diCenzo G.C."/>
        </authorList>
    </citation>
    <scope>NUCLEOTIDE SEQUENCE</scope>
    <source>
        <strain evidence="3">QUZm001</strain>
    </source>
</reference>
<proteinExistence type="predicted"/>
<protein>
    <submittedName>
        <fullName evidence="3">Uncharacterized protein</fullName>
    </submittedName>
</protein>
<gene>
    <name evidence="3" type="ORF">Zmor_008961</name>
</gene>
<feature type="region of interest" description="Disordered" evidence="1">
    <location>
        <begin position="48"/>
        <end position="68"/>
    </location>
</feature>
<keyword evidence="2" id="KW-0732">Signal</keyword>
<feature type="signal peptide" evidence="2">
    <location>
        <begin position="1"/>
        <end position="26"/>
    </location>
</feature>
<evidence type="ECO:0000256" key="1">
    <source>
        <dbReference type="SAM" id="MobiDB-lite"/>
    </source>
</evidence>
<name>A0AA38HID6_9CUCU</name>
<accession>A0AA38HID6</accession>
<keyword evidence="4" id="KW-1185">Reference proteome</keyword>
<evidence type="ECO:0000313" key="3">
    <source>
        <dbReference type="EMBL" id="KAJ3616902.1"/>
    </source>
</evidence>